<accession>A0A1H8A307</accession>
<sequence>MVQLVHGGDIYSYIENHPNGVLDFSANINPQGLPWGVKKAIISALENSANYPDPLCRELTAAIAQSENLPPAYILCGNGASDLIYRLVYAVRPQKALVTAPAFEEYEQALTAAGCEVKHHLLQENEEFLLTQRILDDLTDDVDILFLCNPNNPTGQPISQTLLKKILQYCRQHKILLALDECFCDFLDDPDEYTMSEFLSGYDNLFLLRAFTKMYAMAGLRLGYCLCSNHALLDKMYLCGSPWGVSNIAQAAGVQALREKEYITRTKTIISQERAYLRAELCRLGCKVYGSHANFIFFRPHISNLSSKLEAKGILIRNCGNYKGLTGEFCRIAVKSHNDNIKLICAMEEFALCP</sequence>
<dbReference type="STRING" id="474960.SAMN05216180_1084"/>
<dbReference type="Gene3D" id="3.40.640.10">
    <property type="entry name" value="Type I PLP-dependent aspartate aminotransferase-like (Major domain)"/>
    <property type="match status" value="1"/>
</dbReference>
<name>A0A1H8A307_9FIRM</name>
<evidence type="ECO:0000313" key="4">
    <source>
        <dbReference type="EMBL" id="SEM65100.1"/>
    </source>
</evidence>
<keyword evidence="5" id="KW-1185">Reference proteome</keyword>
<dbReference type="InterPro" id="IPR015424">
    <property type="entry name" value="PyrdxlP-dep_Trfase"/>
</dbReference>
<dbReference type="PANTHER" id="PTHR42885">
    <property type="entry name" value="HISTIDINOL-PHOSPHATE AMINOTRANSFERASE-RELATED"/>
    <property type="match status" value="1"/>
</dbReference>
<organism evidence="4 5">
    <name type="scientific">Hydrogenoanaerobacterium saccharovorans</name>
    <dbReference type="NCBI Taxonomy" id="474960"/>
    <lineage>
        <taxon>Bacteria</taxon>
        <taxon>Bacillati</taxon>
        <taxon>Bacillota</taxon>
        <taxon>Clostridia</taxon>
        <taxon>Eubacteriales</taxon>
        <taxon>Oscillospiraceae</taxon>
        <taxon>Hydrogenoanaerobacterium</taxon>
    </lineage>
</organism>
<dbReference type="InterPro" id="IPR015422">
    <property type="entry name" value="PyrdxlP-dep_Trfase_small"/>
</dbReference>
<dbReference type="OrthoDB" id="9813612at2"/>
<gene>
    <name evidence="4" type="ORF">SAMN05216180_1084</name>
</gene>
<proteinExistence type="predicted"/>
<evidence type="ECO:0000259" key="3">
    <source>
        <dbReference type="Pfam" id="PF00155"/>
    </source>
</evidence>
<dbReference type="InterPro" id="IPR004839">
    <property type="entry name" value="Aminotransferase_I/II_large"/>
</dbReference>
<dbReference type="InterPro" id="IPR015421">
    <property type="entry name" value="PyrdxlP-dep_Trfase_major"/>
</dbReference>
<dbReference type="CDD" id="cd00609">
    <property type="entry name" value="AAT_like"/>
    <property type="match status" value="1"/>
</dbReference>
<dbReference type="SUPFAM" id="SSF53383">
    <property type="entry name" value="PLP-dependent transferases"/>
    <property type="match status" value="1"/>
</dbReference>
<dbReference type="RefSeq" id="WP_092752394.1">
    <property type="nucleotide sequence ID" value="NZ_FOCG01000001.1"/>
</dbReference>
<reference evidence="4 5" key="1">
    <citation type="submission" date="2016-10" db="EMBL/GenBank/DDBJ databases">
        <authorList>
            <person name="de Groot N.N."/>
        </authorList>
    </citation>
    <scope>NUCLEOTIDE SEQUENCE [LARGE SCALE GENOMIC DNA]</scope>
    <source>
        <strain evidence="4 5">CGMCC 1.5070</strain>
    </source>
</reference>
<feature type="domain" description="Aminotransferase class I/classII large" evidence="3">
    <location>
        <begin position="21"/>
        <end position="341"/>
    </location>
</feature>
<evidence type="ECO:0000313" key="5">
    <source>
        <dbReference type="Proteomes" id="UP000199158"/>
    </source>
</evidence>
<dbReference type="PANTHER" id="PTHR42885:SF1">
    <property type="entry name" value="THREONINE-PHOSPHATE DECARBOXYLASE"/>
    <property type="match status" value="1"/>
</dbReference>
<evidence type="ECO:0000256" key="2">
    <source>
        <dbReference type="ARBA" id="ARBA00022898"/>
    </source>
</evidence>
<dbReference type="Pfam" id="PF00155">
    <property type="entry name" value="Aminotran_1_2"/>
    <property type="match status" value="1"/>
</dbReference>
<comment type="cofactor">
    <cofactor evidence="1">
        <name>pyridoxal 5'-phosphate</name>
        <dbReference type="ChEBI" id="CHEBI:597326"/>
    </cofactor>
</comment>
<dbReference type="GO" id="GO:0030170">
    <property type="term" value="F:pyridoxal phosphate binding"/>
    <property type="evidence" value="ECO:0007669"/>
    <property type="project" value="InterPro"/>
</dbReference>
<dbReference type="Gene3D" id="3.90.1150.10">
    <property type="entry name" value="Aspartate Aminotransferase, domain 1"/>
    <property type="match status" value="1"/>
</dbReference>
<dbReference type="AlphaFoldDB" id="A0A1H8A307"/>
<dbReference type="EMBL" id="FOCG01000001">
    <property type="protein sequence ID" value="SEM65100.1"/>
    <property type="molecule type" value="Genomic_DNA"/>
</dbReference>
<dbReference type="Proteomes" id="UP000199158">
    <property type="component" value="Unassembled WGS sequence"/>
</dbReference>
<dbReference type="GO" id="GO:0003824">
    <property type="term" value="F:catalytic activity"/>
    <property type="evidence" value="ECO:0007669"/>
    <property type="project" value="UniProtKB-ARBA"/>
</dbReference>
<evidence type="ECO:0000256" key="1">
    <source>
        <dbReference type="ARBA" id="ARBA00001933"/>
    </source>
</evidence>
<keyword evidence="2" id="KW-0663">Pyridoxal phosphate</keyword>
<protein>
    <submittedName>
        <fullName evidence="4">L-threonine O-3-phosphate decarboxylase</fullName>
    </submittedName>
</protein>